<dbReference type="PANTHER" id="PTHR43701:SF2">
    <property type="entry name" value="MEMBRANE TRANSPORTER PROTEIN YJNA-RELATED"/>
    <property type="match status" value="1"/>
</dbReference>
<feature type="transmembrane region" description="Helical" evidence="5">
    <location>
        <begin position="221"/>
        <end position="243"/>
    </location>
</feature>
<keyword evidence="4 5" id="KW-0472">Membrane</keyword>
<dbReference type="Proteomes" id="UP000494245">
    <property type="component" value="Unassembled WGS sequence"/>
</dbReference>
<gene>
    <name evidence="6" type="ORF">NNJEOMEG_00145</name>
</gene>
<comment type="caution">
    <text evidence="6">The sequence shown here is derived from an EMBL/GenBank/DDBJ whole genome shotgun (WGS) entry which is preliminary data.</text>
</comment>
<sequence length="298" mass="32271">MLEIAALVLFGLFVGCYGTLAGIGGGPLIVPVLAMFYHYDTPTLVAVSVLAIFCNTLSGTIAYMREWRVDMSSGTKFGLVAIPGGIASVMAIHWIHMNVFSFLFGFFLLLLALYIYAKPVSADARSSSPFFGGLKQLRRRGRKPRLSFGAEFISEADDEVRKPASRRIVDRQGNTFAYTVDEPLGMAVTALIGALSTFLGIGGGLMQVPALVYILKFPVHIATATSHYITAINSGFTLIALMYSTTLPYKTALSLAAGTIVGAQIGARLSPRFSDKTLLRLLIPVFIVLSVKLMFFNY</sequence>
<feature type="transmembrane region" description="Helical" evidence="5">
    <location>
        <begin position="76"/>
        <end position="94"/>
    </location>
</feature>
<dbReference type="InterPro" id="IPR002781">
    <property type="entry name" value="TM_pro_TauE-like"/>
</dbReference>
<name>A0A6V8LP82_9BACT</name>
<reference evidence="6 7" key="2">
    <citation type="submission" date="2020-05" db="EMBL/GenBank/DDBJ databases">
        <title>Draft genome sequence of Desulfovibrio sp. strainFSS-1.</title>
        <authorList>
            <person name="Shimoshige H."/>
            <person name="Kobayashi H."/>
            <person name="Maekawa T."/>
        </authorList>
    </citation>
    <scope>NUCLEOTIDE SEQUENCE [LARGE SCALE GENOMIC DNA]</scope>
    <source>
        <strain evidence="6 7">SIID29052-01</strain>
    </source>
</reference>
<keyword evidence="3 5" id="KW-1133">Transmembrane helix</keyword>
<dbReference type="AlphaFoldDB" id="A0A6V8LP82"/>
<dbReference type="PANTHER" id="PTHR43701">
    <property type="entry name" value="MEMBRANE TRANSPORTER PROTEIN MJ0441-RELATED"/>
    <property type="match status" value="1"/>
</dbReference>
<keyword evidence="7" id="KW-1185">Reference proteome</keyword>
<evidence type="ECO:0000256" key="2">
    <source>
        <dbReference type="ARBA" id="ARBA00022692"/>
    </source>
</evidence>
<evidence type="ECO:0000256" key="4">
    <source>
        <dbReference type="ARBA" id="ARBA00023136"/>
    </source>
</evidence>
<evidence type="ECO:0000256" key="3">
    <source>
        <dbReference type="ARBA" id="ARBA00022989"/>
    </source>
</evidence>
<feature type="transmembrane region" description="Helical" evidence="5">
    <location>
        <begin position="191"/>
        <end position="215"/>
    </location>
</feature>
<keyword evidence="5" id="KW-1003">Cell membrane</keyword>
<evidence type="ECO:0000256" key="5">
    <source>
        <dbReference type="RuleBase" id="RU363041"/>
    </source>
</evidence>
<dbReference type="Pfam" id="PF01925">
    <property type="entry name" value="TauE"/>
    <property type="match status" value="1"/>
</dbReference>
<evidence type="ECO:0000256" key="1">
    <source>
        <dbReference type="ARBA" id="ARBA00004141"/>
    </source>
</evidence>
<reference evidence="6 7" key="1">
    <citation type="submission" date="2020-04" db="EMBL/GenBank/DDBJ databases">
        <authorList>
            <consortium name="Desulfovibrio sp. FSS-1 genome sequencing consortium"/>
            <person name="Shimoshige H."/>
            <person name="Kobayashi H."/>
            <person name="Maekawa T."/>
        </authorList>
    </citation>
    <scope>NUCLEOTIDE SEQUENCE [LARGE SCALE GENOMIC DNA]</scope>
    <source>
        <strain evidence="6 7">SIID29052-01</strain>
    </source>
</reference>
<accession>A0A6V8LP82</accession>
<organism evidence="6 7">
    <name type="scientific">Fundidesulfovibrio magnetotacticus</name>
    <dbReference type="NCBI Taxonomy" id="2730080"/>
    <lineage>
        <taxon>Bacteria</taxon>
        <taxon>Pseudomonadati</taxon>
        <taxon>Thermodesulfobacteriota</taxon>
        <taxon>Desulfovibrionia</taxon>
        <taxon>Desulfovibrionales</taxon>
        <taxon>Desulfovibrionaceae</taxon>
        <taxon>Fundidesulfovibrio</taxon>
    </lineage>
</organism>
<feature type="transmembrane region" description="Helical" evidence="5">
    <location>
        <begin position="100"/>
        <end position="117"/>
    </location>
</feature>
<feature type="transmembrane region" description="Helical" evidence="5">
    <location>
        <begin position="278"/>
        <end position="296"/>
    </location>
</feature>
<protein>
    <recommendedName>
        <fullName evidence="5">Probable membrane transporter protein</fullName>
    </recommendedName>
</protein>
<dbReference type="InterPro" id="IPR051598">
    <property type="entry name" value="TSUP/Inactive_protease-like"/>
</dbReference>
<evidence type="ECO:0000313" key="7">
    <source>
        <dbReference type="Proteomes" id="UP000494245"/>
    </source>
</evidence>
<evidence type="ECO:0000313" key="6">
    <source>
        <dbReference type="EMBL" id="GFK92321.1"/>
    </source>
</evidence>
<dbReference type="EMBL" id="BLTE01000001">
    <property type="protein sequence ID" value="GFK92321.1"/>
    <property type="molecule type" value="Genomic_DNA"/>
</dbReference>
<comment type="subcellular location">
    <subcellularLocation>
        <location evidence="5">Cell membrane</location>
        <topology evidence="5">Multi-pass membrane protein</topology>
    </subcellularLocation>
    <subcellularLocation>
        <location evidence="1">Membrane</location>
        <topology evidence="1">Multi-pass membrane protein</topology>
    </subcellularLocation>
</comment>
<dbReference type="RefSeq" id="WP_173080335.1">
    <property type="nucleotide sequence ID" value="NZ_BLTE01000001.1"/>
</dbReference>
<dbReference type="GO" id="GO:0005886">
    <property type="term" value="C:plasma membrane"/>
    <property type="evidence" value="ECO:0007669"/>
    <property type="project" value="UniProtKB-SubCell"/>
</dbReference>
<feature type="transmembrane region" description="Helical" evidence="5">
    <location>
        <begin position="45"/>
        <end position="64"/>
    </location>
</feature>
<comment type="similarity">
    <text evidence="5">Belongs to the 4-toluene sulfonate uptake permease (TSUP) (TC 2.A.102) family.</text>
</comment>
<proteinExistence type="inferred from homology"/>
<keyword evidence="2 5" id="KW-0812">Transmembrane</keyword>